<comment type="caution">
    <text evidence="1">The sequence shown here is derived from an EMBL/GenBank/DDBJ whole genome shotgun (WGS) entry which is preliminary data.</text>
</comment>
<dbReference type="PANTHER" id="PTHR40129">
    <property type="entry name" value="KETOPANTOATE REDUCTASE N-TERMINAL DOMAIN-CONTAINING PROTEIN"/>
    <property type="match status" value="1"/>
</dbReference>
<keyword evidence="2" id="KW-1185">Reference proteome</keyword>
<organism evidence="1 2">
    <name type="scientific">Calycina marina</name>
    <dbReference type="NCBI Taxonomy" id="1763456"/>
    <lineage>
        <taxon>Eukaryota</taxon>
        <taxon>Fungi</taxon>
        <taxon>Dikarya</taxon>
        <taxon>Ascomycota</taxon>
        <taxon>Pezizomycotina</taxon>
        <taxon>Leotiomycetes</taxon>
        <taxon>Helotiales</taxon>
        <taxon>Pezizellaceae</taxon>
        <taxon>Calycina</taxon>
    </lineage>
</organism>
<dbReference type="EMBL" id="MU254098">
    <property type="protein sequence ID" value="KAG9242224.1"/>
    <property type="molecule type" value="Genomic_DNA"/>
</dbReference>
<sequence length="273" mass="30892">VQILILGAGWTSHFLVPLLEKEQVSYAATSTTGRDGTLKFIFDPEDGFDQYAGLPPANTVLITFPLKGKGQSARLHSQYLATHHDIRCSWIQLGSSGIFTIPGQDVWVTRHSRYDTTDARAIAEDELRELGGTVLNLAGLWGGERNPRHWIDRVAATKEQLKSKNSLHMVHGLDVARAILGVHRYKKRAFGQRYILTDLVVYDWWLVILGFAGELEAEEGSDSRIDKQIRWVGELMQETEVNALPRSKEQLGRCYNTLEFWTSFDVMPIRARI</sequence>
<gene>
    <name evidence="1" type="ORF">BJ878DRAFT_426386</name>
</gene>
<evidence type="ECO:0000313" key="1">
    <source>
        <dbReference type="EMBL" id="KAG9242224.1"/>
    </source>
</evidence>
<accession>A0A9P7YYD5</accession>
<dbReference type="AlphaFoldDB" id="A0A9P7YYD5"/>
<protein>
    <submittedName>
        <fullName evidence="1">Uncharacterized protein</fullName>
    </submittedName>
</protein>
<dbReference type="Proteomes" id="UP000887226">
    <property type="component" value="Unassembled WGS sequence"/>
</dbReference>
<reference evidence="1" key="1">
    <citation type="journal article" date="2021" name="IMA Fungus">
        <title>Genomic characterization of three marine fungi, including Emericellopsis atlantica sp. nov. with signatures of a generalist lifestyle and marine biomass degradation.</title>
        <authorList>
            <person name="Hagestad O.C."/>
            <person name="Hou L."/>
            <person name="Andersen J.H."/>
            <person name="Hansen E.H."/>
            <person name="Altermark B."/>
            <person name="Li C."/>
            <person name="Kuhnert E."/>
            <person name="Cox R.J."/>
            <person name="Crous P.W."/>
            <person name="Spatafora J.W."/>
            <person name="Lail K."/>
            <person name="Amirebrahimi M."/>
            <person name="Lipzen A."/>
            <person name="Pangilinan J."/>
            <person name="Andreopoulos W."/>
            <person name="Hayes R.D."/>
            <person name="Ng V."/>
            <person name="Grigoriev I.V."/>
            <person name="Jackson S.A."/>
            <person name="Sutton T.D.S."/>
            <person name="Dobson A.D.W."/>
            <person name="Rama T."/>
        </authorList>
    </citation>
    <scope>NUCLEOTIDE SEQUENCE</scope>
    <source>
        <strain evidence="1">TRa3180A</strain>
    </source>
</reference>
<evidence type="ECO:0000313" key="2">
    <source>
        <dbReference type="Proteomes" id="UP000887226"/>
    </source>
</evidence>
<dbReference type="Gene3D" id="3.40.50.720">
    <property type="entry name" value="NAD(P)-binding Rossmann-like Domain"/>
    <property type="match status" value="1"/>
</dbReference>
<proteinExistence type="predicted"/>
<feature type="non-terminal residue" evidence="1">
    <location>
        <position position="1"/>
    </location>
</feature>
<name>A0A9P7YYD5_9HELO</name>
<dbReference type="PANTHER" id="PTHR40129:SF2">
    <property type="entry name" value="KETOPANTOATE REDUCTASE N-TERMINAL DOMAIN-CONTAINING PROTEIN"/>
    <property type="match status" value="1"/>
</dbReference>
<dbReference type="OrthoDB" id="674948at2759"/>